<dbReference type="InterPro" id="IPR052823">
    <property type="entry name" value="SXP/RAL-2_related"/>
</dbReference>
<keyword evidence="3" id="KW-1185">Reference proteome</keyword>
<comment type="caution">
    <text evidence="2">The sequence shown here is derived from an EMBL/GenBank/DDBJ whole genome shotgun (WGS) entry which is preliminary data.</text>
</comment>
<evidence type="ECO:0008006" key="4">
    <source>
        <dbReference type="Google" id="ProtNLM"/>
    </source>
</evidence>
<organism evidence="2 3">
    <name type="scientific">Bursaphelenchus okinawaensis</name>
    <dbReference type="NCBI Taxonomy" id="465554"/>
    <lineage>
        <taxon>Eukaryota</taxon>
        <taxon>Metazoa</taxon>
        <taxon>Ecdysozoa</taxon>
        <taxon>Nematoda</taxon>
        <taxon>Chromadorea</taxon>
        <taxon>Rhabditida</taxon>
        <taxon>Tylenchina</taxon>
        <taxon>Tylenchomorpha</taxon>
        <taxon>Aphelenchoidea</taxon>
        <taxon>Aphelenchoididae</taxon>
        <taxon>Bursaphelenchus</taxon>
    </lineage>
</organism>
<accession>A0A811L466</accession>
<evidence type="ECO:0000256" key="1">
    <source>
        <dbReference type="SAM" id="SignalP"/>
    </source>
</evidence>
<feature type="chain" id="PRO_5035595283" description="DUF148 domain-containing protein" evidence="1">
    <location>
        <begin position="19"/>
        <end position="311"/>
    </location>
</feature>
<feature type="signal peptide" evidence="1">
    <location>
        <begin position="1"/>
        <end position="18"/>
    </location>
</feature>
<dbReference type="OrthoDB" id="5799464at2759"/>
<reference evidence="2" key="1">
    <citation type="submission" date="2020-09" db="EMBL/GenBank/DDBJ databases">
        <authorList>
            <person name="Kikuchi T."/>
        </authorList>
    </citation>
    <scope>NUCLEOTIDE SEQUENCE</scope>
    <source>
        <strain evidence="2">SH1</strain>
    </source>
</reference>
<dbReference type="Proteomes" id="UP000783686">
    <property type="component" value="Unassembled WGS sequence"/>
</dbReference>
<dbReference type="Proteomes" id="UP000614601">
    <property type="component" value="Unassembled WGS sequence"/>
</dbReference>
<name>A0A811L466_9BILA</name>
<dbReference type="PANTHER" id="PTHR21593">
    <property type="entry name" value="PRION-LIKE- Q/N-RICH -DOMAIN-BEARING PROTEIN PROTEIN"/>
    <property type="match status" value="1"/>
</dbReference>
<evidence type="ECO:0000313" key="3">
    <source>
        <dbReference type="Proteomes" id="UP000614601"/>
    </source>
</evidence>
<gene>
    <name evidence="2" type="ORF">BOKJ2_LOCUS10705</name>
</gene>
<keyword evidence="1" id="KW-0732">Signal</keyword>
<dbReference type="EMBL" id="CAJFDH010000005">
    <property type="protein sequence ID" value="CAD5223935.1"/>
    <property type="molecule type" value="Genomic_DNA"/>
</dbReference>
<sequence>MNSITIFSIAFLASIISSAPFGAPPPHLPPGFDELLPNEAKDRLMELHLNKALSFEERREAIEEVFDQLPLEVLAKLPLPPGLERLPAEHKQKFRELQMDRTMTAADRHNKVKQMVEELPTELQKVVNPPTTPPMIRGFPSRPPPGFEAIVGPSVFKQLVKVHENADLTVPQKKNMIDLIMRQVPRAQLDKLPLPPGFDQLPYESVQRVRSIFTNFEINWDERHRLVMDFVQQLPREQRRLLRPTPPPFVMELPSEVRDQIEDIFDDVSLSPQERFHKMRLIFQSLPAELRAKLPPMPVNMPPPPPMMKSL</sequence>
<protein>
    <recommendedName>
        <fullName evidence="4">DUF148 domain-containing protein</fullName>
    </recommendedName>
</protein>
<proteinExistence type="predicted"/>
<dbReference type="EMBL" id="CAJFCW020000005">
    <property type="protein sequence ID" value="CAG9119165.1"/>
    <property type="molecule type" value="Genomic_DNA"/>
</dbReference>
<dbReference type="PANTHER" id="PTHR21593:SF36">
    <property type="entry name" value="DUF148 DOMAIN-CONTAINING PROTEIN-RELATED"/>
    <property type="match status" value="1"/>
</dbReference>
<dbReference type="AlphaFoldDB" id="A0A811L466"/>
<evidence type="ECO:0000313" key="2">
    <source>
        <dbReference type="EMBL" id="CAD5223935.1"/>
    </source>
</evidence>